<accession>A0A2S0VSS5</accession>
<evidence type="ECO:0000256" key="2">
    <source>
        <dbReference type="SAM" id="Phobius"/>
    </source>
</evidence>
<dbReference type="PANTHER" id="PTHR13325">
    <property type="entry name" value="PROTEASE M50 MEMBRANE-BOUND TRANSCRIPTION FACTOR SITE 2 PROTEASE"/>
    <property type="match status" value="1"/>
</dbReference>
<dbReference type="AlphaFoldDB" id="A0A2S0VSS5"/>
<feature type="transmembrane region" description="Helical" evidence="2">
    <location>
        <begin position="358"/>
        <end position="381"/>
    </location>
</feature>
<organism evidence="3 4">
    <name type="scientific">Saccharobesus litoralis</name>
    <dbReference type="NCBI Taxonomy" id="2172099"/>
    <lineage>
        <taxon>Bacteria</taxon>
        <taxon>Pseudomonadati</taxon>
        <taxon>Pseudomonadota</taxon>
        <taxon>Gammaproteobacteria</taxon>
        <taxon>Alteromonadales</taxon>
        <taxon>Alteromonadaceae</taxon>
        <taxon>Saccharobesus</taxon>
    </lineage>
</organism>
<keyword evidence="2" id="KW-0812">Transmembrane</keyword>
<dbReference type="Gene3D" id="1.10.10.1150">
    <property type="entry name" value="Coenzyme PQQ synthesis protein D (PqqD)"/>
    <property type="match status" value="1"/>
</dbReference>
<dbReference type="Proteomes" id="UP000244441">
    <property type="component" value="Chromosome"/>
</dbReference>
<feature type="transmembrane region" description="Helical" evidence="2">
    <location>
        <begin position="426"/>
        <end position="444"/>
    </location>
</feature>
<proteinExistence type="predicted"/>
<keyword evidence="4" id="KW-1185">Reference proteome</keyword>
<gene>
    <name evidence="3" type="ORF">C2869_12805</name>
</gene>
<sequence>MTAIFSENWYRVRDLKPKLRQHAQIYRHEYRQQVWYLLQDETTGQFHRFTPQAWRVIGLLNGKLSVEQIWLQVSEQLGDDMPSQDEVIELLAKLHRANVLHAGDCPDLALLTQQQTKKQLQKRFKQWNSPFSIKVPLLNPHSFISRTAWLARGVFNPICGLTILLLWLFSALGLAEQSQVLTENLADKLLQPSGILMMLLVYPFIKLIHEFAHGYAVKRFGGSVNEMGILFLVLFPVPYIDASSSISFSNKYHRMLVAASGIIAELTLAALAGIVWLTVEPSHTRSVAYFVMMTAGLSSLLFNGNPLLKFDAYYVLSDWLELPNLAQRANKYVGYIFKRYGLWLKHEQDPEALQSGKLWLFCYGIAAFVYRMLIFVAIALFVAQEYLFAGVVLLVWSTTTTMFIPLFRTLINMAKTHSAPHLRGKALRASALFLSSLILLLFVVPMPMTTTIQGVTWVPEKNRIVSHSAGLVTDIIEPSQKNVTQHQALMFLQSEQLSKDIQVTSAQIAELEARLVDVARDSVQLQIVQSELAGLQKVLARQLQRQQDLVVKASQSGQLVWLPEQSLLGAYVQRGQLLGYILPSHFDTLKASVSEDDIDLIKLNEYLDVRFSSNMANNHRAKITVVTPQAHQTLLSPVLAGQSGGEIELLPDKKSSSEHDTSGLPQTQKMQSLDHFFTISLTLEQPVPATIDERVYVKITHPAEPIIYRWYRDIRRLLLRRFDL</sequence>
<dbReference type="InterPro" id="IPR041881">
    <property type="entry name" value="PqqD_sf"/>
</dbReference>
<feature type="transmembrane region" description="Helical" evidence="2">
    <location>
        <begin position="386"/>
        <end position="406"/>
    </location>
</feature>
<dbReference type="EMBL" id="CP026604">
    <property type="protein sequence ID" value="AWB67265.1"/>
    <property type="molecule type" value="Genomic_DNA"/>
</dbReference>
<evidence type="ECO:0000256" key="1">
    <source>
        <dbReference type="SAM" id="Coils"/>
    </source>
</evidence>
<dbReference type="GO" id="GO:0016020">
    <property type="term" value="C:membrane"/>
    <property type="evidence" value="ECO:0007669"/>
    <property type="project" value="InterPro"/>
</dbReference>
<evidence type="ECO:0000313" key="3">
    <source>
        <dbReference type="EMBL" id="AWB67265.1"/>
    </source>
</evidence>
<name>A0A2S0VSS5_9ALTE</name>
<dbReference type="GO" id="GO:0005737">
    <property type="term" value="C:cytoplasm"/>
    <property type="evidence" value="ECO:0007669"/>
    <property type="project" value="TreeGrafter"/>
</dbReference>
<keyword evidence="2" id="KW-1133">Transmembrane helix</keyword>
<feature type="coiled-coil region" evidence="1">
    <location>
        <begin position="494"/>
        <end position="521"/>
    </location>
</feature>
<feature type="transmembrane region" description="Helical" evidence="2">
    <location>
        <begin position="149"/>
        <end position="169"/>
    </location>
</feature>
<keyword evidence="1" id="KW-0175">Coiled coil</keyword>
<feature type="transmembrane region" description="Helical" evidence="2">
    <location>
        <begin position="252"/>
        <end position="279"/>
    </location>
</feature>
<feature type="transmembrane region" description="Helical" evidence="2">
    <location>
        <begin position="286"/>
        <end position="304"/>
    </location>
</feature>
<dbReference type="PANTHER" id="PTHR13325:SF3">
    <property type="entry name" value="MEMBRANE-BOUND TRANSCRIPTION FACTOR SITE-2 PROTEASE"/>
    <property type="match status" value="1"/>
</dbReference>
<reference evidence="3 4" key="1">
    <citation type="submission" date="2018-01" db="EMBL/GenBank/DDBJ databases">
        <title>Genome sequence of a Cantenovulum-like bacteria.</title>
        <authorList>
            <person name="Tan W.R."/>
            <person name="Lau N.-S."/>
            <person name="Go F."/>
            <person name="Amirul A.-A.A."/>
        </authorList>
    </citation>
    <scope>NUCLEOTIDE SEQUENCE [LARGE SCALE GENOMIC DNA]</scope>
    <source>
        <strain evidence="3 4">CCB-QB4</strain>
    </source>
</reference>
<feature type="transmembrane region" description="Helical" evidence="2">
    <location>
        <begin position="220"/>
        <end position="240"/>
    </location>
</feature>
<dbReference type="GO" id="GO:0004222">
    <property type="term" value="F:metalloendopeptidase activity"/>
    <property type="evidence" value="ECO:0007669"/>
    <property type="project" value="InterPro"/>
</dbReference>
<keyword evidence="2" id="KW-0472">Membrane</keyword>
<evidence type="ECO:0000313" key="4">
    <source>
        <dbReference type="Proteomes" id="UP000244441"/>
    </source>
</evidence>
<dbReference type="GO" id="GO:0031293">
    <property type="term" value="P:membrane protein intracellular domain proteolysis"/>
    <property type="evidence" value="ECO:0007669"/>
    <property type="project" value="TreeGrafter"/>
</dbReference>
<dbReference type="KEGG" id="cate:C2869_12805"/>
<feature type="transmembrane region" description="Helical" evidence="2">
    <location>
        <begin position="189"/>
        <end position="208"/>
    </location>
</feature>
<dbReference type="InterPro" id="IPR001193">
    <property type="entry name" value="MBTPS2"/>
</dbReference>
<protein>
    <submittedName>
        <fullName evidence="3">Peptidase M50</fullName>
    </submittedName>
</protein>